<dbReference type="SMART" id="SM00369">
    <property type="entry name" value="LRR_TYP"/>
    <property type="match status" value="6"/>
</dbReference>
<evidence type="ECO:0000313" key="5">
    <source>
        <dbReference type="Proteomes" id="UP001152320"/>
    </source>
</evidence>
<sequence length="613" mass="68104">MSVKSEGLFQVPDWIERDRRKVAKGNAHSLVHRRTKPNVKADRNILGPNQGFQHRPLSQTANQQNSGTQSGTTSNSSARAEIEVSGVKSNGPKRFSGILSNSRKDGDNSRSNCSRPNGSVSKVKSKSAQQRKLDLSSRTRHHASPKSNVRKDKRDLPPELPADDLEDLESIEDDEVIFIDNNNQTEPPQNRAENVPVSDLLLYSGRSSYETVFEIDLHAQNLEQVKDLEKFQNLRILDLSCNRITKIENLEHNKNVRELKLYDNRLSEVCGLESLEEICHLQLQHNRISKIGSGFAGKRKLKILRLDSNRLEGIDTRELAPLSGLVSLDISCNMLEEITCVNALPLLEELNASQNRLEVISDMGRCKKLKELNISANHLKDISGLKGLSSLTVLSVADNSLGTSSLKVVGKLHSLQVLDISGNNVTNLNFIPDQFPSLEVLYAARNKLGDFKVLSSLQKCSSLTELILEGNPVCLKEADYSKYRQDLTSTLASLEMIDRVHVKRHRSAFSDVPLMRPMSASSVMSARQVENQLKHVEDEVALFHDNLSARFESLRMSMSTLPSESPSRVSSALESLSPSMTPRSVTPGSARSQSRCGSRQRIADAQAFAATHF</sequence>
<proteinExistence type="predicted"/>
<gene>
    <name evidence="4" type="ORF">HOLleu_18964</name>
</gene>
<dbReference type="Gene3D" id="3.80.10.10">
    <property type="entry name" value="Ribonuclease Inhibitor"/>
    <property type="match status" value="2"/>
</dbReference>
<dbReference type="Pfam" id="PF13855">
    <property type="entry name" value="LRR_8"/>
    <property type="match status" value="2"/>
</dbReference>
<dbReference type="EMBL" id="JAIZAY010000008">
    <property type="protein sequence ID" value="KAJ8038003.1"/>
    <property type="molecule type" value="Genomic_DNA"/>
</dbReference>
<dbReference type="PANTHER" id="PTHR46652">
    <property type="entry name" value="LEUCINE-RICH REPEAT AND IQ DOMAIN-CONTAINING PROTEIN 1-RELATED"/>
    <property type="match status" value="1"/>
</dbReference>
<dbReference type="InterPro" id="IPR003591">
    <property type="entry name" value="Leu-rich_rpt_typical-subtyp"/>
</dbReference>
<dbReference type="Pfam" id="PF13516">
    <property type="entry name" value="LRR_6"/>
    <property type="match status" value="1"/>
</dbReference>
<dbReference type="AlphaFoldDB" id="A0A9Q1C4D1"/>
<evidence type="ECO:0000256" key="1">
    <source>
        <dbReference type="ARBA" id="ARBA00022614"/>
    </source>
</evidence>
<feature type="compositionally biased region" description="Polar residues" evidence="3">
    <location>
        <begin position="50"/>
        <end position="61"/>
    </location>
</feature>
<feature type="region of interest" description="Disordered" evidence="3">
    <location>
        <begin position="560"/>
        <end position="601"/>
    </location>
</feature>
<dbReference type="InterPro" id="IPR001611">
    <property type="entry name" value="Leu-rich_rpt"/>
</dbReference>
<dbReference type="Proteomes" id="UP001152320">
    <property type="component" value="Chromosome 8"/>
</dbReference>
<accession>A0A9Q1C4D1</accession>
<feature type="compositionally biased region" description="Polar residues" evidence="3">
    <location>
        <begin position="560"/>
        <end position="597"/>
    </location>
</feature>
<comment type="caution">
    <text evidence="4">The sequence shown here is derived from an EMBL/GenBank/DDBJ whole genome shotgun (WGS) entry which is preliminary data.</text>
</comment>
<keyword evidence="1" id="KW-0433">Leucine-rich repeat</keyword>
<organism evidence="4 5">
    <name type="scientific">Holothuria leucospilota</name>
    <name type="common">Black long sea cucumber</name>
    <name type="synonym">Mertensiothuria leucospilota</name>
    <dbReference type="NCBI Taxonomy" id="206669"/>
    <lineage>
        <taxon>Eukaryota</taxon>
        <taxon>Metazoa</taxon>
        <taxon>Echinodermata</taxon>
        <taxon>Eleutherozoa</taxon>
        <taxon>Echinozoa</taxon>
        <taxon>Holothuroidea</taxon>
        <taxon>Aspidochirotacea</taxon>
        <taxon>Aspidochirotida</taxon>
        <taxon>Holothuriidae</taxon>
        <taxon>Holothuria</taxon>
    </lineage>
</organism>
<evidence type="ECO:0000256" key="2">
    <source>
        <dbReference type="ARBA" id="ARBA00022737"/>
    </source>
</evidence>
<feature type="compositionally biased region" description="Polar residues" evidence="3">
    <location>
        <begin position="109"/>
        <end position="118"/>
    </location>
</feature>
<dbReference type="InterPro" id="IPR032675">
    <property type="entry name" value="LRR_dom_sf"/>
</dbReference>
<keyword evidence="5" id="KW-1185">Reference proteome</keyword>
<dbReference type="PANTHER" id="PTHR46652:SF3">
    <property type="entry name" value="LEUCINE-RICH REPEAT-CONTAINING PROTEIN 9"/>
    <property type="match status" value="1"/>
</dbReference>
<feature type="compositionally biased region" description="Low complexity" evidence="3">
    <location>
        <begin position="62"/>
        <end position="77"/>
    </location>
</feature>
<dbReference type="OrthoDB" id="1574204at2759"/>
<keyword evidence="2" id="KW-0677">Repeat</keyword>
<feature type="region of interest" description="Disordered" evidence="3">
    <location>
        <begin position="1"/>
        <end position="167"/>
    </location>
</feature>
<protein>
    <submittedName>
        <fullName evidence="4">Protein phosphatase 1 regulatory subunit SDS22-like</fullName>
    </submittedName>
</protein>
<dbReference type="SMART" id="SM00365">
    <property type="entry name" value="LRR_SD22"/>
    <property type="match status" value="5"/>
</dbReference>
<dbReference type="SUPFAM" id="SSF52058">
    <property type="entry name" value="L domain-like"/>
    <property type="match status" value="1"/>
</dbReference>
<name>A0A9Q1C4D1_HOLLE</name>
<dbReference type="InterPro" id="IPR050836">
    <property type="entry name" value="SDS22/Internalin_LRR"/>
</dbReference>
<evidence type="ECO:0000256" key="3">
    <source>
        <dbReference type="SAM" id="MobiDB-lite"/>
    </source>
</evidence>
<reference evidence="4" key="1">
    <citation type="submission" date="2021-10" db="EMBL/GenBank/DDBJ databases">
        <title>Tropical sea cucumber genome reveals ecological adaptation and Cuvierian tubules defense mechanism.</title>
        <authorList>
            <person name="Chen T."/>
        </authorList>
    </citation>
    <scope>NUCLEOTIDE SEQUENCE</scope>
    <source>
        <strain evidence="4">Nanhai2018</strain>
        <tissue evidence="4">Muscle</tissue>
    </source>
</reference>
<evidence type="ECO:0000313" key="4">
    <source>
        <dbReference type="EMBL" id="KAJ8038003.1"/>
    </source>
</evidence>
<dbReference type="PROSITE" id="PS51450">
    <property type="entry name" value="LRR"/>
    <property type="match status" value="3"/>
</dbReference>